<evidence type="ECO:0000313" key="3">
    <source>
        <dbReference type="EMBL" id="SFN38603.1"/>
    </source>
</evidence>
<dbReference type="Proteomes" id="UP000270697">
    <property type="component" value="Unassembled WGS sequence"/>
</dbReference>
<feature type="region of interest" description="Disordered" evidence="1">
    <location>
        <begin position="53"/>
        <end position="85"/>
    </location>
</feature>
<name>A0A1I4YLE8_9PSEU</name>
<gene>
    <name evidence="2" type="ORF">ATL45_0973</name>
    <name evidence="3" type="ORF">SAMN05421805_104189</name>
</gene>
<dbReference type="OrthoDB" id="3431442at2"/>
<reference evidence="2 5" key="2">
    <citation type="submission" date="2018-10" db="EMBL/GenBank/DDBJ databases">
        <title>Sequencing the genomes of 1000 actinobacteria strains.</title>
        <authorList>
            <person name="Klenk H.-P."/>
        </authorList>
    </citation>
    <scope>NUCLEOTIDE SEQUENCE [LARGE SCALE GENOMIC DNA]</scope>
    <source>
        <strain evidence="2 5">DSM 45119</strain>
    </source>
</reference>
<evidence type="ECO:0000256" key="1">
    <source>
        <dbReference type="SAM" id="MobiDB-lite"/>
    </source>
</evidence>
<accession>A0A1I4YLE8</accession>
<dbReference type="EMBL" id="RBXX01000002">
    <property type="protein sequence ID" value="RKT82718.1"/>
    <property type="molecule type" value="Genomic_DNA"/>
</dbReference>
<evidence type="ECO:0000313" key="4">
    <source>
        <dbReference type="Proteomes" id="UP000199398"/>
    </source>
</evidence>
<keyword evidence="5" id="KW-1185">Reference proteome</keyword>
<dbReference type="AlphaFoldDB" id="A0A1I4YLE8"/>
<reference evidence="3 4" key="1">
    <citation type="submission" date="2016-10" db="EMBL/GenBank/DDBJ databases">
        <authorList>
            <person name="de Groot N.N."/>
        </authorList>
    </citation>
    <scope>NUCLEOTIDE SEQUENCE [LARGE SCALE GENOMIC DNA]</scope>
    <source>
        <strain evidence="3 4">CPCC 201259</strain>
    </source>
</reference>
<dbReference type="EMBL" id="FOUP01000004">
    <property type="protein sequence ID" value="SFN38603.1"/>
    <property type="molecule type" value="Genomic_DNA"/>
</dbReference>
<feature type="compositionally biased region" description="Basic and acidic residues" evidence="1">
    <location>
        <begin position="66"/>
        <end position="85"/>
    </location>
</feature>
<sequence>MPARIEIRGTQDLRRAAAELKAAGDGRLRREMGRQMRTAAKPAVDDAQNNVRGVNTTATRGGGGQARREHAMSRTRSRTERAKRKAYEQRGLRATIARAVRLQMSAGARSASVRIRTLTRYLPPDQRKLPRYLDEGRWRHPVFGNRDWWVTQTARPAGWFDSAMRRHGSKVRDGAVKAVNDIITKLGK</sequence>
<dbReference type="Proteomes" id="UP000199398">
    <property type="component" value="Unassembled WGS sequence"/>
</dbReference>
<evidence type="ECO:0000313" key="2">
    <source>
        <dbReference type="EMBL" id="RKT82718.1"/>
    </source>
</evidence>
<protein>
    <submittedName>
        <fullName evidence="3">Uncharacterized protein</fullName>
    </submittedName>
</protein>
<organism evidence="3 4">
    <name type="scientific">Saccharopolyspora antimicrobica</name>
    <dbReference type="NCBI Taxonomy" id="455193"/>
    <lineage>
        <taxon>Bacteria</taxon>
        <taxon>Bacillati</taxon>
        <taxon>Actinomycetota</taxon>
        <taxon>Actinomycetes</taxon>
        <taxon>Pseudonocardiales</taxon>
        <taxon>Pseudonocardiaceae</taxon>
        <taxon>Saccharopolyspora</taxon>
    </lineage>
</organism>
<proteinExistence type="predicted"/>
<evidence type="ECO:0000313" key="5">
    <source>
        <dbReference type="Proteomes" id="UP000270697"/>
    </source>
</evidence>
<dbReference type="RefSeq" id="WP_093152014.1">
    <property type="nucleotide sequence ID" value="NZ_FOUP01000004.1"/>
</dbReference>
<dbReference type="STRING" id="455193.SAMN05421805_104189"/>